<dbReference type="AlphaFoldDB" id="A0AA43P5Q6"/>
<name>A0AA43P5Q6_9BIFI</name>
<reference evidence="6" key="2">
    <citation type="journal article" date="2023" name="Gut Microbes">
        <title>Characterization of Bifidobacterium kashiwanohense that utilizes both milk- and plant-derived oligosaccharides.</title>
        <authorList>
            <person name="Orihara K."/>
            <person name="Yahagi K."/>
            <person name="Saito Y."/>
            <person name="Watanabe Y."/>
            <person name="Sasai T."/>
            <person name="Hara T."/>
            <person name="Tsukuda N."/>
            <person name="Oki K."/>
            <person name="Fujimoto J."/>
            <person name="Matsuki T."/>
        </authorList>
    </citation>
    <scope>NUCLEOTIDE SEQUENCE</scope>
    <source>
        <strain evidence="6">YIT 13062</strain>
    </source>
</reference>
<comment type="caution">
    <text evidence="6">The sequence shown here is derived from an EMBL/GenBank/DDBJ whole genome shotgun (WGS) entry which is preliminary data.</text>
</comment>
<evidence type="ECO:0000313" key="7">
    <source>
        <dbReference type="Proteomes" id="UP001161916"/>
    </source>
</evidence>
<comment type="subunit">
    <text evidence="4">The methyltransferase is composed of M and S polypeptides.</text>
</comment>
<evidence type="ECO:0000256" key="2">
    <source>
        <dbReference type="ARBA" id="ARBA00022747"/>
    </source>
</evidence>
<feature type="domain" description="Type I restriction modification DNA specificity" evidence="5">
    <location>
        <begin position="14"/>
        <end position="189"/>
    </location>
</feature>
<keyword evidence="6" id="KW-0255">Endonuclease</keyword>
<reference evidence="6" key="1">
    <citation type="submission" date="2022-09" db="EMBL/GenBank/DDBJ databases">
        <authorList>
            <person name="Orihara K."/>
        </authorList>
    </citation>
    <scope>NUCLEOTIDE SEQUENCE</scope>
    <source>
        <strain evidence="6">YIT 13062</strain>
    </source>
</reference>
<gene>
    <name evidence="6" type="ORF">OB951_01550</name>
</gene>
<dbReference type="EMBL" id="JAOPMH010000003">
    <property type="protein sequence ID" value="MDH7889304.1"/>
    <property type="molecule type" value="Genomic_DNA"/>
</dbReference>
<comment type="similarity">
    <text evidence="1">Belongs to the type-I restriction system S methylase family.</text>
</comment>
<dbReference type="RefSeq" id="WP_281105444.1">
    <property type="nucleotide sequence ID" value="NZ_JAOPMH010000003.1"/>
</dbReference>
<dbReference type="GO" id="GO:0009307">
    <property type="term" value="P:DNA restriction-modification system"/>
    <property type="evidence" value="ECO:0007669"/>
    <property type="project" value="UniProtKB-KW"/>
</dbReference>
<dbReference type="GO" id="GO:0004519">
    <property type="term" value="F:endonuclease activity"/>
    <property type="evidence" value="ECO:0007669"/>
    <property type="project" value="UniProtKB-KW"/>
</dbReference>
<dbReference type="PANTHER" id="PTHR43140:SF1">
    <property type="entry name" value="TYPE I RESTRICTION ENZYME ECOKI SPECIFICITY SUBUNIT"/>
    <property type="match status" value="1"/>
</dbReference>
<evidence type="ECO:0000259" key="5">
    <source>
        <dbReference type="Pfam" id="PF01420"/>
    </source>
</evidence>
<dbReference type="CDD" id="cd17291">
    <property type="entry name" value="RMtype1_S_MgeORF438P-TRD-CR_like"/>
    <property type="match status" value="1"/>
</dbReference>
<keyword evidence="2" id="KW-0680">Restriction system</keyword>
<dbReference type="CDD" id="cd17268">
    <property type="entry name" value="RMtype1_S_Ara36733I_TRD1-CR1_like"/>
    <property type="match status" value="1"/>
</dbReference>
<keyword evidence="6" id="KW-0540">Nuclease</keyword>
<protein>
    <submittedName>
        <fullName evidence="6">Restriction endonuclease subunit S</fullName>
        <ecNumber evidence="6">3.1.21.-</ecNumber>
    </submittedName>
</protein>
<dbReference type="SUPFAM" id="SSF116734">
    <property type="entry name" value="DNA methylase specificity domain"/>
    <property type="match status" value="2"/>
</dbReference>
<evidence type="ECO:0000256" key="3">
    <source>
        <dbReference type="ARBA" id="ARBA00023125"/>
    </source>
</evidence>
<proteinExistence type="inferred from homology"/>
<organism evidence="6 7">
    <name type="scientific">Bifidobacterium catenulatum subsp. kashiwanohense</name>
    <dbReference type="NCBI Taxonomy" id="630129"/>
    <lineage>
        <taxon>Bacteria</taxon>
        <taxon>Bacillati</taxon>
        <taxon>Actinomycetota</taxon>
        <taxon>Actinomycetes</taxon>
        <taxon>Bifidobacteriales</taxon>
        <taxon>Bifidobacteriaceae</taxon>
        <taxon>Bifidobacterium</taxon>
    </lineage>
</organism>
<evidence type="ECO:0000313" key="6">
    <source>
        <dbReference type="EMBL" id="MDH7889304.1"/>
    </source>
</evidence>
<dbReference type="InterPro" id="IPR044946">
    <property type="entry name" value="Restrct_endonuc_typeI_TRD_sf"/>
</dbReference>
<evidence type="ECO:0000256" key="1">
    <source>
        <dbReference type="ARBA" id="ARBA00010923"/>
    </source>
</evidence>
<feature type="domain" description="Type I restriction modification DNA specificity" evidence="5">
    <location>
        <begin position="214"/>
        <end position="367"/>
    </location>
</feature>
<dbReference type="Pfam" id="PF01420">
    <property type="entry name" value="Methylase_S"/>
    <property type="match status" value="2"/>
</dbReference>
<dbReference type="GO" id="GO:0003677">
    <property type="term" value="F:DNA binding"/>
    <property type="evidence" value="ECO:0007669"/>
    <property type="project" value="UniProtKB-KW"/>
</dbReference>
<sequence>MSRIDDLIAEYCPNGVERKPLGAIAKLYRGNGLQKKDFTDKGIGCIHYGQIYTRYDTFTSQTISFVDKKLADKLLKVHPNDLIVTATSENLEDVCKAVAWLGGSDIVTGGHSIVVRHHQNAKYLSYYFQTLDFFQRKRAYVHGTKVMEIKKDDLAKIVVPVPPLPVQEEIVRILDSFSSLEAELEAELEARRKQYAYYRNELLTFDRERVQWLKLGEAAFINKGTYITKKQVIPGNIPVILGGVEPAYWHSESNHDGEGIVISRSGANAGFASYWNEPIFVSDGFVLDAKPGIDMRFLFHVLKKQQAKLHSMKRGSGVPHINSKMLANNVAIPVPPLEEQQHVVSILDRFDKLTNDLSSGLPAEIEARRKQYEYYRDRLLSFDELAV</sequence>
<dbReference type="Gene3D" id="3.90.220.20">
    <property type="entry name" value="DNA methylase specificity domains"/>
    <property type="match status" value="2"/>
</dbReference>
<keyword evidence="6" id="KW-0378">Hydrolase</keyword>
<dbReference type="InterPro" id="IPR051212">
    <property type="entry name" value="Type-I_RE_S_subunit"/>
</dbReference>
<dbReference type="GO" id="GO:0016787">
    <property type="term" value="F:hydrolase activity"/>
    <property type="evidence" value="ECO:0007669"/>
    <property type="project" value="UniProtKB-KW"/>
</dbReference>
<dbReference type="PANTHER" id="PTHR43140">
    <property type="entry name" value="TYPE-1 RESTRICTION ENZYME ECOKI SPECIFICITY PROTEIN"/>
    <property type="match status" value="1"/>
</dbReference>
<dbReference type="InterPro" id="IPR000055">
    <property type="entry name" value="Restrct_endonuc_typeI_TRD"/>
</dbReference>
<accession>A0AA43P5Q6</accession>
<evidence type="ECO:0000256" key="4">
    <source>
        <dbReference type="ARBA" id="ARBA00038652"/>
    </source>
</evidence>
<dbReference type="Proteomes" id="UP001161916">
    <property type="component" value="Unassembled WGS sequence"/>
</dbReference>
<keyword evidence="3" id="KW-0238">DNA-binding</keyword>
<dbReference type="EC" id="3.1.21.-" evidence="6"/>